<dbReference type="InterPro" id="IPR037460">
    <property type="entry name" value="SEST-like"/>
</dbReference>
<gene>
    <name evidence="3" type="ORF">ACFQZU_14330</name>
</gene>
<comment type="caution">
    <text evidence="3">The sequence shown here is derived from an EMBL/GenBank/DDBJ whole genome shotgun (WGS) entry which is preliminary data.</text>
</comment>
<keyword evidence="1" id="KW-1133">Transmembrane helix</keyword>
<dbReference type="Pfam" id="PF13472">
    <property type="entry name" value="Lipase_GDSL_2"/>
    <property type="match status" value="1"/>
</dbReference>
<evidence type="ECO:0000313" key="4">
    <source>
        <dbReference type="Proteomes" id="UP001596956"/>
    </source>
</evidence>
<protein>
    <submittedName>
        <fullName evidence="3">SGNH/GDSL hydrolase family protein</fullName>
        <ecNumber evidence="3">3.1.-.-</ecNumber>
    </submittedName>
</protein>
<keyword evidence="4" id="KW-1185">Reference proteome</keyword>
<keyword evidence="3" id="KW-0378">Hydrolase</keyword>
<evidence type="ECO:0000256" key="1">
    <source>
        <dbReference type="SAM" id="Phobius"/>
    </source>
</evidence>
<dbReference type="InterPro" id="IPR013830">
    <property type="entry name" value="SGNH_hydro"/>
</dbReference>
<feature type="transmembrane region" description="Helical" evidence="1">
    <location>
        <begin position="12"/>
        <end position="32"/>
    </location>
</feature>
<dbReference type="Proteomes" id="UP001596956">
    <property type="component" value="Unassembled WGS sequence"/>
</dbReference>
<organism evidence="3 4">
    <name type="scientific">Streptomonospora algeriensis</name>
    <dbReference type="NCBI Taxonomy" id="995084"/>
    <lineage>
        <taxon>Bacteria</taxon>
        <taxon>Bacillati</taxon>
        <taxon>Actinomycetota</taxon>
        <taxon>Actinomycetes</taxon>
        <taxon>Streptosporangiales</taxon>
        <taxon>Nocardiopsidaceae</taxon>
        <taxon>Streptomonospora</taxon>
    </lineage>
</organism>
<reference evidence="4" key="1">
    <citation type="journal article" date="2019" name="Int. J. Syst. Evol. Microbiol.">
        <title>The Global Catalogue of Microorganisms (GCM) 10K type strain sequencing project: providing services to taxonomists for standard genome sequencing and annotation.</title>
        <authorList>
            <consortium name="The Broad Institute Genomics Platform"/>
            <consortium name="The Broad Institute Genome Sequencing Center for Infectious Disease"/>
            <person name="Wu L."/>
            <person name="Ma J."/>
        </authorList>
    </citation>
    <scope>NUCLEOTIDE SEQUENCE [LARGE SCALE GENOMIC DNA]</scope>
    <source>
        <strain evidence="4">CCUG 63369</strain>
    </source>
</reference>
<dbReference type="EMBL" id="JBHTHR010000486">
    <property type="protein sequence ID" value="MFD0802486.1"/>
    <property type="molecule type" value="Genomic_DNA"/>
</dbReference>
<accession>A0ABW3BHT0</accession>
<keyword evidence="1" id="KW-0812">Transmembrane</keyword>
<dbReference type="Gene3D" id="3.40.50.1110">
    <property type="entry name" value="SGNH hydrolase"/>
    <property type="match status" value="1"/>
</dbReference>
<dbReference type="CDD" id="cd01823">
    <property type="entry name" value="SEST_like"/>
    <property type="match status" value="1"/>
</dbReference>
<keyword evidence="1" id="KW-0472">Membrane</keyword>
<evidence type="ECO:0000313" key="3">
    <source>
        <dbReference type="EMBL" id="MFD0802486.1"/>
    </source>
</evidence>
<evidence type="ECO:0000259" key="2">
    <source>
        <dbReference type="Pfam" id="PF13472"/>
    </source>
</evidence>
<dbReference type="SUPFAM" id="SSF52266">
    <property type="entry name" value="SGNH hydrolase"/>
    <property type="match status" value="1"/>
</dbReference>
<proteinExistence type="predicted"/>
<dbReference type="PANTHER" id="PTHR37981:SF1">
    <property type="entry name" value="SGNH HYDROLASE-TYPE ESTERASE DOMAIN-CONTAINING PROTEIN"/>
    <property type="match status" value="1"/>
</dbReference>
<dbReference type="InterPro" id="IPR036514">
    <property type="entry name" value="SGNH_hydro_sf"/>
</dbReference>
<dbReference type="PANTHER" id="PTHR37981">
    <property type="entry name" value="LIPASE 2"/>
    <property type="match status" value="1"/>
</dbReference>
<name>A0ABW3BHT0_9ACTN</name>
<feature type="domain" description="SGNH hydrolase-type esterase" evidence="2">
    <location>
        <begin position="83"/>
        <end position="334"/>
    </location>
</feature>
<sequence>MRIPEFSRRTRIVSAAAAAVVLVCVAVLLVPVTRESLQDTWCRLTGWGCSRLEDPNRRDYADASGWRQRLAPEEAAAWGNYVALGDSYSSGEGAGDYIEGTADDGGCRRSANAYPERVADSFDFAGQLGFYACSRQRGASMLESLEEADSQIAQTKPHTSVVTLGIGGNDLGFTSVLRACMVRVPLMEATACRDQEEDVTSRMDGFESTLEDIIREIRDRAPDARILVVGYPRIFPADPSSMYYTLAPNDQEWLNETLQDFNTRIRRNVAESDAEIVEERQTGSVEYVGMSTAFESHEVGTDEPWLHGVLLGDFAEGVEVDHGTFHPNARGHKAFAKRVLHQIEKGPDRPLYAAEQTLDSAEPEVLASELD</sequence>
<dbReference type="GO" id="GO:0016787">
    <property type="term" value="F:hydrolase activity"/>
    <property type="evidence" value="ECO:0007669"/>
    <property type="project" value="UniProtKB-KW"/>
</dbReference>
<dbReference type="EC" id="3.1.-.-" evidence="3"/>